<evidence type="ECO:0008006" key="4">
    <source>
        <dbReference type="Google" id="ProtNLM"/>
    </source>
</evidence>
<gene>
    <name evidence="2" type="ORF">DPQ25_10525</name>
</gene>
<evidence type="ECO:0000313" key="2">
    <source>
        <dbReference type="EMBL" id="RAQ28180.1"/>
    </source>
</evidence>
<feature type="signal peptide" evidence="1">
    <location>
        <begin position="1"/>
        <end position="21"/>
    </location>
</feature>
<dbReference type="AlphaFoldDB" id="A0A328UEY9"/>
<keyword evidence="3" id="KW-1185">Reference proteome</keyword>
<organism evidence="2 3">
    <name type="scientific">Hydrogeniiclostridium mannosilyticum</name>
    <dbReference type="NCBI Taxonomy" id="2764322"/>
    <lineage>
        <taxon>Bacteria</taxon>
        <taxon>Bacillati</taxon>
        <taxon>Bacillota</taxon>
        <taxon>Clostridia</taxon>
        <taxon>Eubacteriales</taxon>
        <taxon>Acutalibacteraceae</taxon>
        <taxon>Hydrogeniiclostridium</taxon>
    </lineage>
</organism>
<proteinExistence type="predicted"/>
<dbReference type="EMBL" id="QLYR01000007">
    <property type="protein sequence ID" value="RAQ28180.1"/>
    <property type="molecule type" value="Genomic_DNA"/>
</dbReference>
<evidence type="ECO:0000256" key="1">
    <source>
        <dbReference type="SAM" id="SignalP"/>
    </source>
</evidence>
<dbReference type="RefSeq" id="WP_112333136.1">
    <property type="nucleotide sequence ID" value="NZ_JADPHD010000006.1"/>
</dbReference>
<accession>A0A328UEY9</accession>
<reference evidence="2 3" key="1">
    <citation type="submission" date="2018-06" db="EMBL/GenBank/DDBJ databases">
        <title>Noncontiguous genome sequence of Ruminococcaceae bacterium ASD2818.</title>
        <authorList>
            <person name="Chaplin A.V."/>
            <person name="Sokolova S.R."/>
            <person name="Kochetkova T.O."/>
            <person name="Goltsov A.Y."/>
            <person name="Trofimov D.Y."/>
            <person name="Efimov B.A."/>
        </authorList>
    </citation>
    <scope>NUCLEOTIDE SEQUENCE [LARGE SCALE GENOMIC DNA]</scope>
    <source>
        <strain evidence="2 3">ASD2818</strain>
    </source>
</reference>
<feature type="chain" id="PRO_5039003617" description="DUF4358 domain-containing protein" evidence="1">
    <location>
        <begin position="22"/>
        <end position="180"/>
    </location>
</feature>
<dbReference type="PROSITE" id="PS51257">
    <property type="entry name" value="PROKAR_LIPOPROTEIN"/>
    <property type="match status" value="1"/>
</dbReference>
<sequence>MNKRIAAVLLSAVVCMGSLTACGMGGEVSSAVSGTESGSASSALTPKAESEVADSLDGLAEFMLTNGYVSGEKAEMKGDFIGAKETGYKYLFSAAGGTSNVRVELYEYDPENLNDTAKAVLESVKANGSFDLIGQTVTGAYISNSGKYLMIYVDTSLNDGAAENIELRDKAVKAFQEFKA</sequence>
<name>A0A328UEY9_9FIRM</name>
<evidence type="ECO:0000313" key="3">
    <source>
        <dbReference type="Proteomes" id="UP000249377"/>
    </source>
</evidence>
<comment type="caution">
    <text evidence="2">The sequence shown here is derived from an EMBL/GenBank/DDBJ whole genome shotgun (WGS) entry which is preliminary data.</text>
</comment>
<keyword evidence="1" id="KW-0732">Signal</keyword>
<protein>
    <recommendedName>
        <fullName evidence="4">DUF4358 domain-containing protein</fullName>
    </recommendedName>
</protein>
<dbReference type="Proteomes" id="UP000249377">
    <property type="component" value="Unassembled WGS sequence"/>
</dbReference>